<evidence type="ECO:0000256" key="2">
    <source>
        <dbReference type="ARBA" id="ARBA00023239"/>
    </source>
</evidence>
<evidence type="ECO:0000256" key="3">
    <source>
        <dbReference type="ARBA" id="ARBA00023316"/>
    </source>
</evidence>
<dbReference type="GO" id="GO:0009253">
    <property type="term" value="P:peptidoglycan catabolic process"/>
    <property type="evidence" value="ECO:0007669"/>
    <property type="project" value="TreeGrafter"/>
</dbReference>
<dbReference type="KEGG" id="fpz:LA55_1444"/>
<dbReference type="Gene3D" id="2.40.240.50">
    <property type="entry name" value="Barwin-like endoglucanases"/>
    <property type="match status" value="1"/>
</dbReference>
<dbReference type="EMBL" id="CP009440">
    <property type="protein sequence ID" value="AJI53659.1"/>
    <property type="molecule type" value="Genomic_DNA"/>
</dbReference>
<dbReference type="Pfam" id="PF06725">
    <property type="entry name" value="3D"/>
    <property type="match status" value="1"/>
</dbReference>
<dbReference type="GO" id="GO:0071555">
    <property type="term" value="P:cell wall organization"/>
    <property type="evidence" value="ECO:0007669"/>
    <property type="project" value="UniProtKB-KW"/>
</dbReference>
<dbReference type="SMART" id="SM00925">
    <property type="entry name" value="MltA"/>
    <property type="match status" value="1"/>
</dbReference>
<dbReference type="GO" id="GO:0008933">
    <property type="term" value="F:peptidoglycan lytic transglycosylase activity"/>
    <property type="evidence" value="ECO:0007669"/>
    <property type="project" value="TreeGrafter"/>
</dbReference>
<dbReference type="InterPro" id="IPR010611">
    <property type="entry name" value="3D_dom"/>
</dbReference>
<dbReference type="CDD" id="cd14485">
    <property type="entry name" value="mltA_like_LT_A"/>
    <property type="match status" value="1"/>
</dbReference>
<comment type="function">
    <text evidence="4">Murein-degrading enzyme. May play a role in recycling of muropeptides during cell elongation and/or cell division.</text>
</comment>
<evidence type="ECO:0000313" key="7">
    <source>
        <dbReference type="Proteomes" id="UP000031830"/>
    </source>
</evidence>
<protein>
    <recommendedName>
        <fullName evidence="4">Membrane-bound lytic murein transglycosylase A</fullName>
        <ecNumber evidence="4">4.2.2.n1</ecNumber>
    </recommendedName>
    <alternativeName>
        <fullName evidence="4">Murein hydrolase A</fullName>
    </alternativeName>
</protein>
<reference evidence="6 7" key="1">
    <citation type="journal article" date="2015" name="Genome Announc.">
        <title>Genome sequencing of 18 francisella strains to aid in assay development and testing.</title>
        <authorList>
            <person name="Johnson S.L."/>
            <person name="Daligault H.E."/>
            <person name="Davenport K.W."/>
            <person name="Coyne S.R."/>
            <person name="Frey K.G."/>
            <person name="Koroleva G.I."/>
            <person name="Broomall S.M."/>
            <person name="Bishop-Lilly K.A."/>
            <person name="Bruce D.C."/>
            <person name="Chertkov O."/>
            <person name="Freitas T."/>
            <person name="Jaissle J."/>
            <person name="Ladner J.T."/>
            <person name="Rosenzweig C.N."/>
            <person name="Gibbons H.S."/>
            <person name="Palacios G.F."/>
            <person name="Redden C.L."/>
            <person name="Xu Y."/>
            <person name="Minogue T.D."/>
            <person name="Chain P.S."/>
        </authorList>
    </citation>
    <scope>NUCLEOTIDE SEQUENCE [LARGE SCALE GENOMIC DNA]</scope>
    <source>
        <strain evidence="6 7">GA01-2794</strain>
    </source>
</reference>
<keyword evidence="2 4" id="KW-0456">Lyase</keyword>
<dbReference type="PANTHER" id="PTHR30124">
    <property type="entry name" value="MEMBRANE-BOUND LYTIC MUREIN TRANSGLYCOSYLASE A"/>
    <property type="match status" value="1"/>
</dbReference>
<dbReference type="CDD" id="cd14668">
    <property type="entry name" value="mlta_B"/>
    <property type="match status" value="1"/>
</dbReference>
<dbReference type="GO" id="GO:0009254">
    <property type="term" value="P:peptidoglycan turnover"/>
    <property type="evidence" value="ECO:0007669"/>
    <property type="project" value="UniProtKB-UniRule"/>
</dbReference>
<keyword evidence="3 4" id="KW-0961">Cell wall biogenesis/degradation</keyword>
<dbReference type="OrthoDB" id="9783686at2"/>
<sequence length="383" mass="44322">MNIRKIKENLKKISFIVLFILISSCTNVTAQRYLSKKYSDKVDYKKASFKDLNNWDTSDQLTPFDTFKKSCIKIVDENKPEYTNWINICHKVIAAKIETKDQAKTFFEQNFTPYQVIYKSKDTGTFTGYYEPTIKGSLVKTLQYTVPIYRTPNDLVKQPKGDDNFSFGRYKDGRLVPYYTRAEISNGNLLTKKDVLVWVKSKVDRTFLQIQGSGRIETDSGDILVGYDSQNGHEYKPIGRYLLDNGYMSRDQMSMQAIKAWLNKNKDKIDDVLNYDPSFVFFRYVDRKNAVGAQDVELTPGYSLAVDDRYYLYGVPLWLETDYYEDNHHDTKPLDRLMIAQDTGGAIRGPIRGDVFWGHGQQAEFNAGHMNNQGKLWILLPNE</sequence>
<dbReference type="PROSITE" id="PS51257">
    <property type="entry name" value="PROKAR_LIPOPROTEIN"/>
    <property type="match status" value="1"/>
</dbReference>
<proteinExistence type="predicted"/>
<organism evidence="6 7">
    <name type="scientific">Francisella philomiragia</name>
    <dbReference type="NCBI Taxonomy" id="28110"/>
    <lineage>
        <taxon>Bacteria</taxon>
        <taxon>Pseudomonadati</taxon>
        <taxon>Pseudomonadota</taxon>
        <taxon>Gammaproteobacteria</taxon>
        <taxon>Thiotrichales</taxon>
        <taxon>Francisellaceae</taxon>
        <taxon>Francisella</taxon>
    </lineage>
</organism>
<dbReference type="STRING" id="28110.KU46_1907"/>
<evidence type="ECO:0000256" key="1">
    <source>
        <dbReference type="ARBA" id="ARBA00001420"/>
    </source>
</evidence>
<dbReference type="Proteomes" id="UP000031830">
    <property type="component" value="Chromosome"/>
</dbReference>
<evidence type="ECO:0000259" key="5">
    <source>
        <dbReference type="SMART" id="SM00925"/>
    </source>
</evidence>
<evidence type="ECO:0000256" key="4">
    <source>
        <dbReference type="PIRNR" id="PIRNR019422"/>
    </source>
</evidence>
<dbReference type="EC" id="4.2.2.n1" evidence="4"/>
<dbReference type="InterPro" id="IPR036908">
    <property type="entry name" value="RlpA-like_sf"/>
</dbReference>
<dbReference type="SUPFAM" id="SSF50685">
    <property type="entry name" value="Barwin-like endoglucanases"/>
    <property type="match status" value="1"/>
</dbReference>
<dbReference type="Pfam" id="PF03562">
    <property type="entry name" value="MltA"/>
    <property type="match status" value="1"/>
</dbReference>
<dbReference type="AlphaFoldDB" id="A0A0B6CT54"/>
<dbReference type="InterPro" id="IPR026044">
    <property type="entry name" value="MltA"/>
</dbReference>
<dbReference type="GO" id="GO:0019867">
    <property type="term" value="C:outer membrane"/>
    <property type="evidence" value="ECO:0007669"/>
    <property type="project" value="InterPro"/>
</dbReference>
<name>A0A0B6CT54_9GAMM</name>
<dbReference type="InterPro" id="IPR005300">
    <property type="entry name" value="MltA_B"/>
</dbReference>
<dbReference type="RefSeq" id="WP_044526545.1">
    <property type="nucleotide sequence ID" value="NZ_CP009440.1"/>
</dbReference>
<feature type="domain" description="Lytic transglycosylase MltA" evidence="5">
    <location>
        <begin position="133"/>
        <end position="283"/>
    </location>
</feature>
<dbReference type="GO" id="GO:0004553">
    <property type="term" value="F:hydrolase activity, hydrolyzing O-glycosyl compounds"/>
    <property type="evidence" value="ECO:0007669"/>
    <property type="project" value="InterPro"/>
</dbReference>
<dbReference type="PIRSF" id="PIRSF019422">
    <property type="entry name" value="MltA"/>
    <property type="match status" value="1"/>
</dbReference>
<dbReference type="Gene3D" id="2.40.40.10">
    <property type="entry name" value="RlpA-like domain"/>
    <property type="match status" value="1"/>
</dbReference>
<comment type="catalytic activity">
    <reaction evidence="1 4">
        <text>Exolytic cleavage of the (1-&gt;4)-beta-glycosidic linkage between N-acetylmuramic acid (MurNAc) and N-acetylglucosamine (GlcNAc) residues in peptidoglycan, from either the reducing or the non-reducing ends of the peptidoglycan chains, with concomitant formation of a 1,6-anhydrobond in the MurNAc residue.</text>
        <dbReference type="EC" id="4.2.2.n1"/>
    </reaction>
</comment>
<gene>
    <name evidence="6" type="ORF">LA55_1444</name>
</gene>
<dbReference type="PANTHER" id="PTHR30124:SF0">
    <property type="entry name" value="MEMBRANE-BOUND LYTIC MUREIN TRANSGLYCOSYLASE A"/>
    <property type="match status" value="1"/>
</dbReference>
<accession>A0A0B6CT54</accession>
<evidence type="ECO:0000313" key="6">
    <source>
        <dbReference type="EMBL" id="AJI53659.1"/>
    </source>
</evidence>